<dbReference type="InterPro" id="IPR041916">
    <property type="entry name" value="Anti_sigma_zinc_sf"/>
</dbReference>
<evidence type="ECO:0000259" key="4">
    <source>
        <dbReference type="Pfam" id="PF13490"/>
    </source>
</evidence>
<name>A0ABV8KU16_9ACTN</name>
<dbReference type="EMBL" id="JBHSBN010000024">
    <property type="protein sequence ID" value="MFC4109441.1"/>
    <property type="molecule type" value="Genomic_DNA"/>
</dbReference>
<evidence type="ECO:0000256" key="2">
    <source>
        <dbReference type="ARBA" id="ARBA00023163"/>
    </source>
</evidence>
<evidence type="ECO:0000313" key="5">
    <source>
        <dbReference type="EMBL" id="MFC4109441.1"/>
    </source>
</evidence>
<protein>
    <submittedName>
        <fullName evidence="5">Zf-HC2 domain-containing protein</fullName>
    </submittedName>
</protein>
<dbReference type="InterPro" id="IPR027383">
    <property type="entry name" value="Znf_put"/>
</dbReference>
<gene>
    <name evidence="5" type="ORF">ACFOX0_26360</name>
</gene>
<feature type="non-terminal residue" evidence="5">
    <location>
        <position position="118"/>
    </location>
</feature>
<evidence type="ECO:0000256" key="3">
    <source>
        <dbReference type="SAM" id="MobiDB-lite"/>
    </source>
</evidence>
<sequence length="118" mass="12338">MGESAEHATVEETRLALYLLGALDEDERTVFERHLAGCDRCLAEAGELGTLTSVFGEFSDADVADLLAATEPWAESAESAHAESAHAESAHAESAHAESAHAESAHAESAHAESAHAE</sequence>
<comment type="caution">
    <text evidence="5">The sequence shown here is derived from an EMBL/GenBank/DDBJ whole genome shotgun (WGS) entry which is preliminary data.</text>
</comment>
<feature type="domain" description="Putative zinc-finger" evidence="4">
    <location>
        <begin position="14"/>
        <end position="41"/>
    </location>
</feature>
<accession>A0ABV8KU16</accession>
<proteinExistence type="predicted"/>
<dbReference type="RefSeq" id="WP_377550786.1">
    <property type="nucleotide sequence ID" value="NZ_JBHSBN010000024.1"/>
</dbReference>
<dbReference type="Gene3D" id="1.10.10.1320">
    <property type="entry name" value="Anti-sigma factor, zinc-finger domain"/>
    <property type="match status" value="1"/>
</dbReference>
<keyword evidence="2" id="KW-0804">Transcription</keyword>
<feature type="compositionally biased region" description="Basic and acidic residues" evidence="3">
    <location>
        <begin position="78"/>
        <end position="118"/>
    </location>
</feature>
<keyword evidence="1" id="KW-0805">Transcription regulation</keyword>
<dbReference type="Pfam" id="PF13490">
    <property type="entry name" value="zf-HC2"/>
    <property type="match status" value="1"/>
</dbReference>
<reference evidence="6" key="1">
    <citation type="journal article" date="2019" name="Int. J. Syst. Evol. Microbiol.">
        <title>The Global Catalogue of Microorganisms (GCM) 10K type strain sequencing project: providing services to taxonomists for standard genome sequencing and annotation.</title>
        <authorList>
            <consortium name="The Broad Institute Genomics Platform"/>
            <consortium name="The Broad Institute Genome Sequencing Center for Infectious Disease"/>
            <person name="Wu L."/>
            <person name="Ma J."/>
        </authorList>
    </citation>
    <scope>NUCLEOTIDE SEQUENCE [LARGE SCALE GENOMIC DNA]</scope>
    <source>
        <strain evidence="6">2902at01</strain>
    </source>
</reference>
<evidence type="ECO:0000313" key="6">
    <source>
        <dbReference type="Proteomes" id="UP001595868"/>
    </source>
</evidence>
<feature type="region of interest" description="Disordered" evidence="3">
    <location>
        <begin position="73"/>
        <end position="118"/>
    </location>
</feature>
<dbReference type="Proteomes" id="UP001595868">
    <property type="component" value="Unassembled WGS sequence"/>
</dbReference>
<evidence type="ECO:0000256" key="1">
    <source>
        <dbReference type="ARBA" id="ARBA00023015"/>
    </source>
</evidence>
<organism evidence="5 6">
    <name type="scientific">Micromonospora zhanjiangensis</name>
    <dbReference type="NCBI Taxonomy" id="1522057"/>
    <lineage>
        <taxon>Bacteria</taxon>
        <taxon>Bacillati</taxon>
        <taxon>Actinomycetota</taxon>
        <taxon>Actinomycetes</taxon>
        <taxon>Micromonosporales</taxon>
        <taxon>Micromonosporaceae</taxon>
        <taxon>Micromonospora</taxon>
    </lineage>
</organism>
<keyword evidence="6" id="KW-1185">Reference proteome</keyword>